<keyword evidence="1" id="KW-0378">Hydrolase</keyword>
<dbReference type="EMBL" id="CP104064">
    <property type="protein sequence ID" value="WAH37433.1"/>
    <property type="molecule type" value="Genomic_DNA"/>
</dbReference>
<keyword evidence="1" id="KW-0255">Endonuclease</keyword>
<evidence type="ECO:0000313" key="1">
    <source>
        <dbReference type="EMBL" id="WAH37433.1"/>
    </source>
</evidence>
<accession>A0ABY6Z3H9</accession>
<gene>
    <name evidence="1" type="ORF">NZD86_02520</name>
</gene>
<dbReference type="GO" id="GO:0004519">
    <property type="term" value="F:endonuclease activity"/>
    <property type="evidence" value="ECO:0007669"/>
    <property type="project" value="UniProtKB-KW"/>
</dbReference>
<dbReference type="RefSeq" id="WP_268044928.1">
    <property type="nucleotide sequence ID" value="NZ_CP104064.1"/>
</dbReference>
<name>A0ABY6Z3H9_9BACL</name>
<sequence>MDWGNKSWEVEDAQFAPKRRVNNRGSRHKPHIIGSFYSPKTTKVVEYESLAEYLFYALLELDKSALRYYVQPVEVDIPYIDGDTHRSWTHVPDVLVFRQGSVPILYQIKDTSVDEAHLQHINFACVNFANQREWNYKIVYPKTMPSVVARNVKFLMGHLVERHGFEDYIPEVISRLAILRAVSIRDLAESFSYRAHPLYVLPVIYHLIAIGAISTNVNEVIDDLSEVSLMSLTDFGTISHD</sequence>
<keyword evidence="2" id="KW-1185">Reference proteome</keyword>
<organism evidence="1 2">
    <name type="scientific">Alicyclobacillus dauci</name>
    <dbReference type="NCBI Taxonomy" id="1475485"/>
    <lineage>
        <taxon>Bacteria</taxon>
        <taxon>Bacillati</taxon>
        <taxon>Bacillota</taxon>
        <taxon>Bacilli</taxon>
        <taxon>Bacillales</taxon>
        <taxon>Alicyclobacillaceae</taxon>
        <taxon>Alicyclobacillus</taxon>
    </lineage>
</organism>
<proteinExistence type="predicted"/>
<reference evidence="1" key="1">
    <citation type="submission" date="2022-08" db="EMBL/GenBank/DDBJ databases">
        <title>Alicyclobacillus dauci DSM2870, complete genome.</title>
        <authorList>
            <person name="Wang Q."/>
            <person name="Cai R."/>
            <person name="Wang Z."/>
        </authorList>
    </citation>
    <scope>NUCLEOTIDE SEQUENCE</scope>
    <source>
        <strain evidence="1">DSM 28700</strain>
    </source>
</reference>
<evidence type="ECO:0000313" key="2">
    <source>
        <dbReference type="Proteomes" id="UP001164803"/>
    </source>
</evidence>
<keyword evidence="1" id="KW-0540">Nuclease</keyword>
<dbReference type="Proteomes" id="UP001164803">
    <property type="component" value="Chromosome"/>
</dbReference>
<protein>
    <submittedName>
        <fullName evidence="1">TnsA endonuclease C-terminal domain-containing protein</fullName>
    </submittedName>
</protein>